<dbReference type="InterPro" id="IPR036641">
    <property type="entry name" value="HPT_dom_sf"/>
</dbReference>
<protein>
    <recommendedName>
        <fullName evidence="3">HPt domain-containing protein</fullName>
    </recommendedName>
</protein>
<gene>
    <name evidence="1" type="ORF">NDEV_0740</name>
</gene>
<dbReference type="EMBL" id="LN890280">
    <property type="protein sequence ID" value="CUR51505.1"/>
    <property type="molecule type" value="Genomic_DNA"/>
</dbReference>
<keyword evidence="2" id="KW-1185">Reference proteome</keyword>
<organism evidence="1 2">
    <name type="scientific">Nitrosotalea devaniterrae</name>
    <dbReference type="NCBI Taxonomy" id="1078905"/>
    <lineage>
        <taxon>Archaea</taxon>
        <taxon>Nitrososphaerota</taxon>
        <taxon>Nitrososphaeria</taxon>
        <taxon>Nitrosotaleales</taxon>
        <taxon>Nitrosotaleaceae</taxon>
        <taxon>Nitrosotalea</taxon>
    </lineage>
</organism>
<dbReference type="AlphaFoldDB" id="A0A128A2C2"/>
<evidence type="ECO:0008006" key="3">
    <source>
        <dbReference type="Google" id="ProtNLM"/>
    </source>
</evidence>
<dbReference type="KEGG" id="ndv:NDEV_0740"/>
<sequence>MSDEFLRVARQEIQSEIDSLKDIFVVCTNDTQIYEKSADIEKHMHKIKGLAPMMEQEKIGEIARISDIILKHIASQGVLKGSHGTISHAVQKMSGIFDGQTSVDTDDFKKTVKDAYPQILGF</sequence>
<dbReference type="SUPFAM" id="SSF47226">
    <property type="entry name" value="Histidine-containing phosphotransfer domain, HPT domain"/>
    <property type="match status" value="1"/>
</dbReference>
<name>A0A128A2C2_9ARCH</name>
<reference evidence="2" key="1">
    <citation type="submission" date="2015-10" db="EMBL/GenBank/DDBJ databases">
        <authorList>
            <person name="Lehtovirta-Morley L.E."/>
            <person name="Vieille C."/>
        </authorList>
    </citation>
    <scope>NUCLEOTIDE SEQUENCE [LARGE SCALE GENOMIC DNA]</scope>
</reference>
<dbReference type="GO" id="GO:0000160">
    <property type="term" value="P:phosphorelay signal transduction system"/>
    <property type="evidence" value="ECO:0007669"/>
    <property type="project" value="InterPro"/>
</dbReference>
<evidence type="ECO:0000313" key="2">
    <source>
        <dbReference type="Proteomes" id="UP000196239"/>
    </source>
</evidence>
<dbReference type="Proteomes" id="UP000196239">
    <property type="component" value="Chromosome 1"/>
</dbReference>
<evidence type="ECO:0000313" key="1">
    <source>
        <dbReference type="EMBL" id="CUR51505.1"/>
    </source>
</evidence>
<proteinExistence type="predicted"/>
<accession>A0A128A2C2</accession>